<keyword evidence="1" id="KW-1133">Transmembrane helix</keyword>
<name>A0ABW5P0R1_9FLAO</name>
<keyword evidence="3" id="KW-1185">Reference proteome</keyword>
<keyword evidence="1" id="KW-0472">Membrane</keyword>
<accession>A0ABW5P0R1</accession>
<evidence type="ECO:0000256" key="1">
    <source>
        <dbReference type="SAM" id="Phobius"/>
    </source>
</evidence>
<reference evidence="3" key="1">
    <citation type="journal article" date="2019" name="Int. J. Syst. Evol. Microbiol.">
        <title>The Global Catalogue of Microorganisms (GCM) 10K type strain sequencing project: providing services to taxonomists for standard genome sequencing and annotation.</title>
        <authorList>
            <consortium name="The Broad Institute Genomics Platform"/>
            <consortium name="The Broad Institute Genome Sequencing Center for Infectious Disease"/>
            <person name="Wu L."/>
            <person name="Ma J."/>
        </authorList>
    </citation>
    <scope>NUCLEOTIDE SEQUENCE [LARGE SCALE GENOMIC DNA]</scope>
    <source>
        <strain evidence="3">KCTC 42107</strain>
    </source>
</reference>
<comment type="caution">
    <text evidence="2">The sequence shown here is derived from an EMBL/GenBank/DDBJ whole genome shotgun (WGS) entry which is preliminary data.</text>
</comment>
<dbReference type="Proteomes" id="UP001597480">
    <property type="component" value="Unassembled WGS sequence"/>
</dbReference>
<evidence type="ECO:0000313" key="2">
    <source>
        <dbReference type="EMBL" id="MFD2603712.1"/>
    </source>
</evidence>
<protein>
    <recommendedName>
        <fullName evidence="4">Hydrolase</fullName>
    </recommendedName>
</protein>
<organism evidence="2 3">
    <name type="scientific">Flavobacterium suzhouense</name>
    <dbReference type="NCBI Taxonomy" id="1529638"/>
    <lineage>
        <taxon>Bacteria</taxon>
        <taxon>Pseudomonadati</taxon>
        <taxon>Bacteroidota</taxon>
        <taxon>Flavobacteriia</taxon>
        <taxon>Flavobacteriales</taxon>
        <taxon>Flavobacteriaceae</taxon>
        <taxon>Flavobacterium</taxon>
    </lineage>
</organism>
<evidence type="ECO:0000313" key="3">
    <source>
        <dbReference type="Proteomes" id="UP001597480"/>
    </source>
</evidence>
<keyword evidence="1" id="KW-0812">Transmembrane</keyword>
<dbReference type="RefSeq" id="WP_379822634.1">
    <property type="nucleotide sequence ID" value="NZ_JBHUMD010000030.1"/>
</dbReference>
<feature type="transmembrane region" description="Helical" evidence="1">
    <location>
        <begin position="6"/>
        <end position="24"/>
    </location>
</feature>
<gene>
    <name evidence="2" type="ORF">ACFSR3_16735</name>
</gene>
<proteinExistence type="predicted"/>
<sequence length="167" mass="19573">MKKNLFLYLFIFALLINVFTYMYFTSQQKFENERIEKMKADVKASQKQVDAEKEKMAAENYFSLENNTNAQEYFKGQDPKAIVMAITDAIFKQNTNPNGNPLIGYPPMDGGKPFTIAKIKVLNHRWIIADFYNGLRWGEVLIKYFVEENGTVTFERIDNTLYEFKPY</sequence>
<evidence type="ECO:0008006" key="4">
    <source>
        <dbReference type="Google" id="ProtNLM"/>
    </source>
</evidence>
<dbReference type="EMBL" id="JBHUMD010000030">
    <property type="protein sequence ID" value="MFD2603712.1"/>
    <property type="molecule type" value="Genomic_DNA"/>
</dbReference>